<reference evidence="1" key="2">
    <citation type="submission" date="2022-12" db="EMBL/GenBank/DDBJ databases">
        <authorList>
            <person name="Sun Q."/>
            <person name="Kim S."/>
        </authorList>
    </citation>
    <scope>NUCLEOTIDE SEQUENCE</scope>
    <source>
        <strain evidence="1">KCTC 12343</strain>
    </source>
</reference>
<protein>
    <submittedName>
        <fullName evidence="1">Uncharacterized protein</fullName>
    </submittedName>
</protein>
<dbReference type="AlphaFoldDB" id="A0AA87XW12"/>
<evidence type="ECO:0000313" key="1">
    <source>
        <dbReference type="EMBL" id="GGY35640.1"/>
    </source>
</evidence>
<gene>
    <name evidence="1" type="ORF">GCM10007387_17210</name>
</gene>
<reference evidence="1" key="1">
    <citation type="journal article" date="2014" name="Int. J. Syst. Evol. Microbiol.">
        <title>Complete genome sequence of Corynebacterium casei LMG S-19264T (=DSM 44701T), isolated from a smear-ripened cheese.</title>
        <authorList>
            <consortium name="US DOE Joint Genome Institute (JGI-PGF)"/>
            <person name="Walter F."/>
            <person name="Albersmeier A."/>
            <person name="Kalinowski J."/>
            <person name="Ruckert C."/>
        </authorList>
    </citation>
    <scope>NUCLEOTIDE SEQUENCE</scope>
    <source>
        <strain evidence="1">KCTC 12343</strain>
    </source>
</reference>
<dbReference type="Proteomes" id="UP000628442">
    <property type="component" value="Unassembled WGS sequence"/>
</dbReference>
<name>A0AA87XW12_9BURK</name>
<dbReference type="RefSeq" id="WP_174800399.1">
    <property type="nucleotide sequence ID" value="NZ_BMWV01000003.1"/>
</dbReference>
<evidence type="ECO:0000313" key="2">
    <source>
        <dbReference type="Proteomes" id="UP000628442"/>
    </source>
</evidence>
<accession>A0AA87XW12</accession>
<comment type="caution">
    <text evidence="1">The sequence shown here is derived from an EMBL/GenBank/DDBJ whole genome shotgun (WGS) entry which is preliminary data.</text>
</comment>
<sequence>MIPFLCFHLAPQFYFPFSGAVSQAIDPDITWFQNVIRPGAGNARIERRAFEEVASYGKQLGLITEVLLEQATRADGEDSEAVRKLRAMQLQIEGIKAQEYGLADQALVARVIQALRNGGPELAVLARQTVPAIEPGPQPVEQP</sequence>
<organism evidence="1 2">
    <name type="scientific">Pseudoduganella albidiflava</name>
    <dbReference type="NCBI Taxonomy" id="321983"/>
    <lineage>
        <taxon>Bacteria</taxon>
        <taxon>Pseudomonadati</taxon>
        <taxon>Pseudomonadota</taxon>
        <taxon>Betaproteobacteria</taxon>
        <taxon>Burkholderiales</taxon>
        <taxon>Oxalobacteraceae</taxon>
        <taxon>Telluria group</taxon>
        <taxon>Pseudoduganella</taxon>
    </lineage>
</organism>
<proteinExistence type="predicted"/>
<dbReference type="EMBL" id="BMWV01000003">
    <property type="protein sequence ID" value="GGY35640.1"/>
    <property type="molecule type" value="Genomic_DNA"/>
</dbReference>